<name>A0AAE9XQX5_9PROT</name>
<dbReference type="KEGG" id="gso:PH603_12010"/>
<protein>
    <submittedName>
        <fullName evidence="3">Isochorismatase family protein</fullName>
    </submittedName>
</protein>
<dbReference type="RefSeq" id="WP_289502772.1">
    <property type="nucleotide sequence ID" value="NZ_CP116805.1"/>
</dbReference>
<feature type="domain" description="Isochorismatase-like" evidence="2">
    <location>
        <begin position="29"/>
        <end position="204"/>
    </location>
</feature>
<gene>
    <name evidence="3" type="ORF">PH603_12010</name>
</gene>
<dbReference type="Gene3D" id="3.40.50.850">
    <property type="entry name" value="Isochorismatase-like"/>
    <property type="match status" value="1"/>
</dbReference>
<dbReference type="EMBL" id="CP116805">
    <property type="protein sequence ID" value="WCL53260.1"/>
    <property type="molecule type" value="Genomic_DNA"/>
</dbReference>
<dbReference type="InterPro" id="IPR036380">
    <property type="entry name" value="Isochorismatase-like_sf"/>
</dbReference>
<organism evidence="3 4">
    <name type="scientific">Gimibacter soli</name>
    <dbReference type="NCBI Taxonomy" id="3024400"/>
    <lineage>
        <taxon>Bacteria</taxon>
        <taxon>Pseudomonadati</taxon>
        <taxon>Pseudomonadota</taxon>
        <taxon>Alphaproteobacteria</taxon>
        <taxon>Kordiimonadales</taxon>
        <taxon>Temperatibacteraceae</taxon>
        <taxon>Gimibacter</taxon>
    </lineage>
</organism>
<keyword evidence="1" id="KW-0378">Hydrolase</keyword>
<proteinExistence type="predicted"/>
<reference evidence="3" key="1">
    <citation type="submission" date="2023-01" db="EMBL/GenBank/DDBJ databases">
        <title>The genome sequence of Kordiimonadaceae bacterium 6D33.</title>
        <authorList>
            <person name="Liu Y."/>
        </authorList>
    </citation>
    <scope>NUCLEOTIDE SEQUENCE</scope>
    <source>
        <strain evidence="3">6D33</strain>
    </source>
</reference>
<dbReference type="Pfam" id="PF00857">
    <property type="entry name" value="Isochorismatase"/>
    <property type="match status" value="1"/>
</dbReference>
<dbReference type="InterPro" id="IPR000868">
    <property type="entry name" value="Isochorismatase-like_dom"/>
</dbReference>
<accession>A0AAE9XQX5</accession>
<evidence type="ECO:0000259" key="2">
    <source>
        <dbReference type="Pfam" id="PF00857"/>
    </source>
</evidence>
<keyword evidence="4" id="KW-1185">Reference proteome</keyword>
<evidence type="ECO:0000313" key="3">
    <source>
        <dbReference type="EMBL" id="WCL53260.1"/>
    </source>
</evidence>
<dbReference type="GO" id="GO:0016787">
    <property type="term" value="F:hydrolase activity"/>
    <property type="evidence" value="ECO:0007669"/>
    <property type="project" value="UniProtKB-KW"/>
</dbReference>
<dbReference type="AlphaFoldDB" id="A0AAE9XQX5"/>
<dbReference type="Proteomes" id="UP001217500">
    <property type="component" value="Chromosome"/>
</dbReference>
<dbReference type="PANTHER" id="PTHR43540:SF1">
    <property type="entry name" value="ISOCHORISMATASE HYDROLASE"/>
    <property type="match status" value="1"/>
</dbReference>
<evidence type="ECO:0000256" key="1">
    <source>
        <dbReference type="ARBA" id="ARBA00022801"/>
    </source>
</evidence>
<dbReference type="PANTHER" id="PTHR43540">
    <property type="entry name" value="PEROXYUREIDOACRYLATE/UREIDOACRYLATE AMIDOHYDROLASE-RELATED"/>
    <property type="match status" value="1"/>
</dbReference>
<dbReference type="SUPFAM" id="SSF52499">
    <property type="entry name" value="Isochorismatase-like hydrolases"/>
    <property type="match status" value="1"/>
</dbReference>
<evidence type="ECO:0000313" key="4">
    <source>
        <dbReference type="Proteomes" id="UP001217500"/>
    </source>
</evidence>
<sequence>MAGRSPEDLQDDYKKAGFSGTLGFGKRPALLIIDVCAAYLDPEAPLYAGIEAECANIETLLKAFRAKRLPVVHTRVEYLPGGADGGHFYRKVPALKAFDRGSPLAEPPTALLPVEGEVVVTKQYASAYFGTSLASTLTSLGVDSVIITGVSTSGCVRASCLDTLQHGFIPLVVEDACGDRDRRVHDANIFDMGAKYADIVSTAEVIGHLARA</sequence>
<dbReference type="InterPro" id="IPR050272">
    <property type="entry name" value="Isochorismatase-like_hydrls"/>
</dbReference>